<feature type="transmembrane region" description="Helical" evidence="1">
    <location>
        <begin position="323"/>
        <end position="343"/>
    </location>
</feature>
<evidence type="ECO:0000313" key="3">
    <source>
        <dbReference type="Proteomes" id="UP000198287"/>
    </source>
</evidence>
<protein>
    <recommendedName>
        <fullName evidence="4">Gustatory receptor</fullName>
    </recommendedName>
</protein>
<dbReference type="AlphaFoldDB" id="A0A226DCK9"/>
<reference evidence="2 3" key="1">
    <citation type="submission" date="2015-12" db="EMBL/GenBank/DDBJ databases">
        <title>The genome of Folsomia candida.</title>
        <authorList>
            <person name="Faddeeva A."/>
            <person name="Derks M.F."/>
            <person name="Anvar Y."/>
            <person name="Smit S."/>
            <person name="Van Straalen N."/>
            <person name="Roelofs D."/>
        </authorList>
    </citation>
    <scope>NUCLEOTIDE SEQUENCE [LARGE SCALE GENOMIC DNA]</scope>
    <source>
        <strain evidence="2 3">VU population</strain>
        <tissue evidence="2">Whole body</tissue>
    </source>
</reference>
<dbReference type="OrthoDB" id="8297494at2759"/>
<feature type="transmembrane region" description="Helical" evidence="1">
    <location>
        <begin position="165"/>
        <end position="188"/>
    </location>
</feature>
<keyword evidence="1" id="KW-0472">Membrane</keyword>
<keyword evidence="1" id="KW-1133">Transmembrane helix</keyword>
<dbReference type="EMBL" id="LNIX01000026">
    <property type="protein sequence ID" value="OXA42564.1"/>
    <property type="molecule type" value="Genomic_DNA"/>
</dbReference>
<evidence type="ECO:0000313" key="2">
    <source>
        <dbReference type="EMBL" id="OXA42564.1"/>
    </source>
</evidence>
<evidence type="ECO:0008006" key="4">
    <source>
        <dbReference type="Google" id="ProtNLM"/>
    </source>
</evidence>
<name>A0A226DCK9_FOLCA</name>
<comment type="caution">
    <text evidence="2">The sequence shown here is derived from an EMBL/GenBank/DDBJ whole genome shotgun (WGS) entry which is preliminary data.</text>
</comment>
<accession>A0A226DCK9</accession>
<gene>
    <name evidence="2" type="ORF">Fcan01_23022</name>
</gene>
<dbReference type="Proteomes" id="UP000198287">
    <property type="component" value="Unassembled WGS sequence"/>
</dbReference>
<keyword evidence="3" id="KW-1185">Reference proteome</keyword>
<proteinExistence type="predicted"/>
<evidence type="ECO:0000256" key="1">
    <source>
        <dbReference type="SAM" id="Phobius"/>
    </source>
</evidence>
<keyword evidence="1" id="KW-0812">Transmembrane</keyword>
<feature type="transmembrane region" description="Helical" evidence="1">
    <location>
        <begin position="288"/>
        <end position="311"/>
    </location>
</feature>
<sequence>MPYTSNNLNDRKEISSSLAASPQELSNSKGILTISTIMMANEDIAILKQNLCYGNYLKCLPVKWDSVNGRVVVKSPRQQRHVIAMLMVHLLVTSCRLYSISLHPSNLINRSEAAFWALVYTVSFFLRFEISVDHGAVQIMNFLMNCNNFGTDSPPIRKVYLYIRFLIYASGITGLVVATLLGILALFAPCQPLLLSSILCRDGIFLDAKSSTWIVRMLYATAEFVMTLNIGITAIHCCIEILLKGVATLWIDGKDFVKRHGQKLAKIGEYQKLGIFEKCLNACTRSRIFFASALGIPAAQIVLCYMAIKLFRSNENDEYKASLFLWVYFMVLFFTMILFSGAAKINNLSRDWIVSCKWDFKKKYERAVHESLAPLRLEYGNNFVERLTPLVVQEFCMRQTISGLLVA</sequence>
<organism evidence="2 3">
    <name type="scientific">Folsomia candida</name>
    <name type="common">Springtail</name>
    <dbReference type="NCBI Taxonomy" id="158441"/>
    <lineage>
        <taxon>Eukaryota</taxon>
        <taxon>Metazoa</taxon>
        <taxon>Ecdysozoa</taxon>
        <taxon>Arthropoda</taxon>
        <taxon>Hexapoda</taxon>
        <taxon>Collembola</taxon>
        <taxon>Entomobryomorpha</taxon>
        <taxon>Isotomoidea</taxon>
        <taxon>Isotomidae</taxon>
        <taxon>Proisotominae</taxon>
        <taxon>Folsomia</taxon>
    </lineage>
</organism>